<sequence length="100" mass="11038">MFRESFWWPDEPRRALVLLVILAMVVLHQSEVVGIVDSDTLVFGWLPIQIAYDAMFNLFGVVVLYAMYRLAPEPPTGVFGDGAGSETTTETASEVTGDGR</sequence>
<feature type="transmembrane region" description="Helical" evidence="2">
    <location>
        <begin position="50"/>
        <end position="68"/>
    </location>
</feature>
<comment type="caution">
    <text evidence="3">The sequence shown here is derived from an EMBL/GenBank/DDBJ whole genome shotgun (WGS) entry which is preliminary data.</text>
</comment>
<dbReference type="EMBL" id="JBHUDO010000004">
    <property type="protein sequence ID" value="MFD1647831.1"/>
    <property type="molecule type" value="Genomic_DNA"/>
</dbReference>
<feature type="compositionally biased region" description="Low complexity" evidence="1">
    <location>
        <begin position="84"/>
        <end position="100"/>
    </location>
</feature>
<proteinExistence type="predicted"/>
<evidence type="ECO:0000313" key="4">
    <source>
        <dbReference type="Proteomes" id="UP001597034"/>
    </source>
</evidence>
<evidence type="ECO:0000256" key="2">
    <source>
        <dbReference type="SAM" id="Phobius"/>
    </source>
</evidence>
<feature type="region of interest" description="Disordered" evidence="1">
    <location>
        <begin position="79"/>
        <end position="100"/>
    </location>
</feature>
<dbReference type="RefSeq" id="WP_256401691.1">
    <property type="nucleotide sequence ID" value="NZ_JANHJR010000004.1"/>
</dbReference>
<dbReference type="AlphaFoldDB" id="A0ABD6DP31"/>
<protein>
    <recommendedName>
        <fullName evidence="5">Solute:sodium symporter small subunit</fullName>
    </recommendedName>
</protein>
<keyword evidence="2" id="KW-1133">Transmembrane helix</keyword>
<evidence type="ECO:0008006" key="5">
    <source>
        <dbReference type="Google" id="ProtNLM"/>
    </source>
</evidence>
<keyword evidence="2" id="KW-0812">Transmembrane</keyword>
<keyword evidence="4" id="KW-1185">Reference proteome</keyword>
<evidence type="ECO:0000313" key="3">
    <source>
        <dbReference type="EMBL" id="MFD1647831.1"/>
    </source>
</evidence>
<accession>A0ABD6DP31</accession>
<dbReference type="Proteomes" id="UP001597034">
    <property type="component" value="Unassembled WGS sequence"/>
</dbReference>
<organism evidence="3 4">
    <name type="scientific">Haloarchaeobius litoreus</name>
    <dbReference type="NCBI Taxonomy" id="755306"/>
    <lineage>
        <taxon>Archaea</taxon>
        <taxon>Methanobacteriati</taxon>
        <taxon>Methanobacteriota</taxon>
        <taxon>Stenosarchaea group</taxon>
        <taxon>Halobacteria</taxon>
        <taxon>Halobacteriales</taxon>
        <taxon>Halorubellaceae</taxon>
        <taxon>Haloarchaeobius</taxon>
    </lineage>
</organism>
<evidence type="ECO:0000256" key="1">
    <source>
        <dbReference type="SAM" id="MobiDB-lite"/>
    </source>
</evidence>
<reference evidence="3 4" key="1">
    <citation type="journal article" date="2019" name="Int. J. Syst. Evol. Microbiol.">
        <title>The Global Catalogue of Microorganisms (GCM) 10K type strain sequencing project: providing services to taxonomists for standard genome sequencing and annotation.</title>
        <authorList>
            <consortium name="The Broad Institute Genomics Platform"/>
            <consortium name="The Broad Institute Genome Sequencing Center for Infectious Disease"/>
            <person name="Wu L."/>
            <person name="Ma J."/>
        </authorList>
    </citation>
    <scope>NUCLEOTIDE SEQUENCE [LARGE SCALE GENOMIC DNA]</scope>
    <source>
        <strain evidence="3 4">CGMCC 1.10390</strain>
    </source>
</reference>
<keyword evidence="2" id="KW-0472">Membrane</keyword>
<name>A0ABD6DP31_9EURY</name>
<gene>
    <name evidence="3" type="ORF">ACFSBL_19230</name>
</gene>